<proteinExistence type="predicted"/>
<reference evidence="1" key="1">
    <citation type="journal article" date="2014" name="Front. Microbiol.">
        <title>High frequency of phylogenetically diverse reductive dehalogenase-homologous genes in deep subseafloor sedimentary metagenomes.</title>
        <authorList>
            <person name="Kawai M."/>
            <person name="Futagami T."/>
            <person name="Toyoda A."/>
            <person name="Takaki Y."/>
            <person name="Nishi S."/>
            <person name="Hori S."/>
            <person name="Arai W."/>
            <person name="Tsubouchi T."/>
            <person name="Morono Y."/>
            <person name="Uchiyama I."/>
            <person name="Ito T."/>
            <person name="Fujiyama A."/>
            <person name="Inagaki F."/>
            <person name="Takami H."/>
        </authorList>
    </citation>
    <scope>NUCLEOTIDE SEQUENCE</scope>
    <source>
        <strain evidence="1">Expedition CK06-06</strain>
    </source>
</reference>
<evidence type="ECO:0000313" key="1">
    <source>
        <dbReference type="EMBL" id="GAI25197.1"/>
    </source>
</evidence>
<name>X1M0U0_9ZZZZ</name>
<dbReference type="AlphaFoldDB" id="X1M0U0"/>
<protein>
    <submittedName>
        <fullName evidence="1">Uncharacterized protein</fullName>
    </submittedName>
</protein>
<dbReference type="EMBL" id="BARV01022894">
    <property type="protein sequence ID" value="GAI25197.1"/>
    <property type="molecule type" value="Genomic_DNA"/>
</dbReference>
<organism evidence="1">
    <name type="scientific">marine sediment metagenome</name>
    <dbReference type="NCBI Taxonomy" id="412755"/>
    <lineage>
        <taxon>unclassified sequences</taxon>
        <taxon>metagenomes</taxon>
        <taxon>ecological metagenomes</taxon>
    </lineage>
</organism>
<accession>X1M0U0</accession>
<comment type="caution">
    <text evidence="1">The sequence shown here is derived from an EMBL/GenBank/DDBJ whole genome shotgun (WGS) entry which is preliminary data.</text>
</comment>
<gene>
    <name evidence="1" type="ORF">S06H3_37649</name>
</gene>
<sequence length="91" mass="10084">MKKPDFKLTLDIKATYQIKVPGEVRKLQLGVGKIDIKHKEIDMDGLVITILTCVFDQAGLYGFLRRLYAMGLPLISVNCLECASVNGSDIV</sequence>